<accession>A0A5N7DLL9</accession>
<reference evidence="1 2" key="1">
    <citation type="submission" date="2019-04" db="EMBL/GenBank/DDBJ databases">
        <authorList>
            <consortium name="DOE Joint Genome Institute"/>
            <person name="Mondo S."/>
            <person name="Kjaerbolling I."/>
            <person name="Vesth T."/>
            <person name="Frisvad J.C."/>
            <person name="Nybo J.L."/>
            <person name="Theobald S."/>
            <person name="Kildgaard S."/>
            <person name="Isbrandt T."/>
            <person name="Kuo A."/>
            <person name="Sato A."/>
            <person name="Lyhne E.K."/>
            <person name="Kogle M.E."/>
            <person name="Wiebenga A."/>
            <person name="Kun R.S."/>
            <person name="Lubbers R.J."/>
            <person name="Makela M.R."/>
            <person name="Barry K."/>
            <person name="Chovatia M."/>
            <person name="Clum A."/>
            <person name="Daum C."/>
            <person name="Haridas S."/>
            <person name="He G."/>
            <person name="LaButti K."/>
            <person name="Lipzen A."/>
            <person name="Riley R."/>
            <person name="Salamov A."/>
            <person name="Simmons B.A."/>
            <person name="Magnuson J.K."/>
            <person name="Henrissat B."/>
            <person name="Mortensen U.H."/>
            <person name="Larsen T.O."/>
            <person name="Devries R.P."/>
            <person name="Grigoriev I.V."/>
            <person name="Machida M."/>
            <person name="Baker S.E."/>
            <person name="Andersen M.R."/>
            <person name="Cantor M.N."/>
            <person name="Hua S.X."/>
        </authorList>
    </citation>
    <scope>NUCLEOTIDE SEQUENCE [LARGE SCALE GENOMIC DNA]</scope>
    <source>
        <strain evidence="1 2">CBS 119388</strain>
    </source>
</reference>
<dbReference type="OrthoDB" id="2562973at2759"/>
<dbReference type="AlphaFoldDB" id="A0A5N7DLL9"/>
<evidence type="ECO:0000313" key="2">
    <source>
        <dbReference type="Proteomes" id="UP000325579"/>
    </source>
</evidence>
<evidence type="ECO:0000313" key="1">
    <source>
        <dbReference type="EMBL" id="KAE8407351.1"/>
    </source>
</evidence>
<dbReference type="EMBL" id="ML736748">
    <property type="protein sequence ID" value="KAE8407351.1"/>
    <property type="molecule type" value="Genomic_DNA"/>
</dbReference>
<protein>
    <submittedName>
        <fullName evidence="1">Uncharacterized protein</fullName>
    </submittedName>
</protein>
<name>A0A5N7DLL9_9EURO</name>
<organism evidence="1 2">
    <name type="scientific">Aspergillus pseudonomiae</name>
    <dbReference type="NCBI Taxonomy" id="1506151"/>
    <lineage>
        <taxon>Eukaryota</taxon>
        <taxon>Fungi</taxon>
        <taxon>Dikarya</taxon>
        <taxon>Ascomycota</taxon>
        <taxon>Pezizomycotina</taxon>
        <taxon>Eurotiomycetes</taxon>
        <taxon>Eurotiomycetidae</taxon>
        <taxon>Eurotiales</taxon>
        <taxon>Aspergillaceae</taxon>
        <taxon>Aspergillus</taxon>
        <taxon>Aspergillus subgen. Circumdati</taxon>
    </lineage>
</organism>
<dbReference type="GeneID" id="43669004"/>
<proteinExistence type="predicted"/>
<dbReference type="Proteomes" id="UP000325579">
    <property type="component" value="Unassembled WGS sequence"/>
</dbReference>
<dbReference type="RefSeq" id="XP_031944670.1">
    <property type="nucleotide sequence ID" value="XM_032084313.1"/>
</dbReference>
<sequence length="217" mass="25317">MIDIVKLIGKMDGWHDIPRQFEEIYFGTVQFKVLKCESGFNVPSYLGMVGNLLSKSHTCAEHIPSSFEVIALKHYLVWEGDDGTTPRFKYGTFYPLRFCARDGQIQEKVYYTVRPTTGAEHYQNENVLYAGLDEEPNVLVRFCRLYQKNGQLPWLQDFKSFEVAQRIGTHDMVQMDFYDLQTKEYVGWLQNNGGIAKLRAYETKQVTDQSMLRFMYV</sequence>
<gene>
    <name evidence="1" type="ORF">BDV37DRAFT_269166</name>
</gene>
<keyword evidence="2" id="KW-1185">Reference proteome</keyword>